<comment type="caution">
    <text evidence="1">The sequence shown here is derived from an EMBL/GenBank/DDBJ whole genome shotgun (WGS) entry which is preliminary data.</text>
</comment>
<reference evidence="1 2" key="1">
    <citation type="journal article" date="2018" name="Mol. Plant">
        <title>The genome of Artemisia annua provides insight into the evolution of Asteraceae family and artemisinin biosynthesis.</title>
        <authorList>
            <person name="Shen Q."/>
            <person name="Zhang L."/>
            <person name="Liao Z."/>
            <person name="Wang S."/>
            <person name="Yan T."/>
            <person name="Shi P."/>
            <person name="Liu M."/>
            <person name="Fu X."/>
            <person name="Pan Q."/>
            <person name="Wang Y."/>
            <person name="Lv Z."/>
            <person name="Lu X."/>
            <person name="Zhang F."/>
            <person name="Jiang W."/>
            <person name="Ma Y."/>
            <person name="Chen M."/>
            <person name="Hao X."/>
            <person name="Li L."/>
            <person name="Tang Y."/>
            <person name="Lv G."/>
            <person name="Zhou Y."/>
            <person name="Sun X."/>
            <person name="Brodelius P.E."/>
            <person name="Rose J.K.C."/>
            <person name="Tang K."/>
        </authorList>
    </citation>
    <scope>NUCLEOTIDE SEQUENCE [LARGE SCALE GENOMIC DNA]</scope>
    <source>
        <strain evidence="2">cv. Huhao1</strain>
        <tissue evidence="1">Leaf</tissue>
    </source>
</reference>
<proteinExistence type="predicted"/>
<protein>
    <submittedName>
        <fullName evidence="1">Uncharacterized protein</fullName>
    </submittedName>
</protein>
<accession>A0A2U1MBX1</accession>
<evidence type="ECO:0000313" key="2">
    <source>
        <dbReference type="Proteomes" id="UP000245207"/>
    </source>
</evidence>
<gene>
    <name evidence="1" type="ORF">CTI12_AA397570</name>
</gene>
<evidence type="ECO:0000313" key="1">
    <source>
        <dbReference type="EMBL" id="PWA58716.1"/>
    </source>
</evidence>
<name>A0A2U1MBX1_ARTAN</name>
<sequence length="85" mass="9462">MCVAVKKTFVEEIKAIEPNLTDVQVDTRLEREFANWFNDYARDSGNVDSQIIKDVASGPLISMVTYPVYFVNGGDCAIRVPSSTD</sequence>
<dbReference type="OrthoDB" id="851278at2759"/>
<dbReference type="EMBL" id="PKPP01005815">
    <property type="protein sequence ID" value="PWA58716.1"/>
    <property type="molecule type" value="Genomic_DNA"/>
</dbReference>
<dbReference type="Proteomes" id="UP000245207">
    <property type="component" value="Unassembled WGS sequence"/>
</dbReference>
<organism evidence="1 2">
    <name type="scientific">Artemisia annua</name>
    <name type="common">Sweet wormwood</name>
    <dbReference type="NCBI Taxonomy" id="35608"/>
    <lineage>
        <taxon>Eukaryota</taxon>
        <taxon>Viridiplantae</taxon>
        <taxon>Streptophyta</taxon>
        <taxon>Embryophyta</taxon>
        <taxon>Tracheophyta</taxon>
        <taxon>Spermatophyta</taxon>
        <taxon>Magnoliopsida</taxon>
        <taxon>eudicotyledons</taxon>
        <taxon>Gunneridae</taxon>
        <taxon>Pentapetalae</taxon>
        <taxon>asterids</taxon>
        <taxon>campanulids</taxon>
        <taxon>Asterales</taxon>
        <taxon>Asteraceae</taxon>
        <taxon>Asteroideae</taxon>
        <taxon>Anthemideae</taxon>
        <taxon>Artemisiinae</taxon>
        <taxon>Artemisia</taxon>
    </lineage>
</organism>
<keyword evidence="2" id="KW-1185">Reference proteome</keyword>
<dbReference type="AlphaFoldDB" id="A0A2U1MBX1"/>